<comment type="caution">
    <text evidence="6">The sequence shown here is derived from an EMBL/GenBank/DDBJ whole genome shotgun (WGS) entry which is preliminary data.</text>
</comment>
<dbReference type="FunFam" id="1.25.10.10:FF:000250">
    <property type="entry name" value="Phospholipase A-2-activating protein isoform A"/>
    <property type="match status" value="1"/>
</dbReference>
<keyword evidence="7" id="KW-1185">Reference proteome</keyword>
<keyword evidence="4" id="KW-0677">Repeat</keyword>
<sequence>MLFHEAATAASIPLCRPCGDINIPFVMGQQLKLLLLVAQALPTGKQKSLEKVIMAWLIHGIQGSIDNPYATADKWLLKENLPVSYRQQVVEFILQNTGQRNFSLDASFRDPYTGGSAYIPGEPSVPFDTHSTFGCAPKPTFKHIPKEQKSLSLTELELSRLAAIVKILKDASHYHCNKFADADIVLLLKILKSWPLSMIFPVIDIVRMIILHPDGATLLHKHIENGNDTLLETFKRATAAPAQAANILTMIRAITNLFKHSYFSSWLQSHYSEGPVWIHLCGEVSQVGVWCYAVLLVEIKDKEGQAQVLSAALEIAEDGNQDVDSGFRALVAIGSLMLDGLVKSIAIDLDVQSVANDAKASMESKIAEVGADIELIIKAA</sequence>
<dbReference type="Pfam" id="PF08324">
    <property type="entry name" value="PUL"/>
    <property type="match status" value="2"/>
</dbReference>
<evidence type="ECO:0000259" key="5">
    <source>
        <dbReference type="PROSITE" id="PS51396"/>
    </source>
</evidence>
<evidence type="ECO:0000256" key="1">
    <source>
        <dbReference type="ARBA" id="ARBA00004496"/>
    </source>
</evidence>
<dbReference type="PANTHER" id="PTHR19849">
    <property type="entry name" value="PHOSPHOLIPASE A-2-ACTIVATING PROTEIN"/>
    <property type="match status" value="1"/>
</dbReference>
<feature type="domain" description="PUL" evidence="5">
    <location>
        <begin position="117"/>
        <end position="376"/>
    </location>
</feature>
<dbReference type="GO" id="GO:0005737">
    <property type="term" value="C:cytoplasm"/>
    <property type="evidence" value="ECO:0007669"/>
    <property type="project" value="UniProtKB-SubCell"/>
</dbReference>
<dbReference type="EMBL" id="CM017877">
    <property type="protein sequence ID" value="KAG1348148.1"/>
    <property type="molecule type" value="Genomic_DNA"/>
</dbReference>
<dbReference type="PANTHER" id="PTHR19849:SF0">
    <property type="entry name" value="PHOSPHOLIPASE A-2-ACTIVATING PROTEIN"/>
    <property type="match status" value="1"/>
</dbReference>
<reference evidence="6" key="2">
    <citation type="submission" date="2019-07" db="EMBL/GenBank/DDBJ databases">
        <authorList>
            <person name="Yang Y."/>
            <person name="Bocs S."/>
            <person name="Baudouin L."/>
        </authorList>
    </citation>
    <scope>NUCLEOTIDE SEQUENCE</scope>
    <source>
        <tissue evidence="6">Spear leaf of Hainan Tall coconut</tissue>
    </source>
</reference>
<dbReference type="InterPro" id="IPR038122">
    <property type="entry name" value="PFU_sf"/>
</dbReference>
<dbReference type="AlphaFoldDB" id="A0A8K0ID85"/>
<evidence type="ECO:0000256" key="3">
    <source>
        <dbReference type="ARBA" id="ARBA00022574"/>
    </source>
</evidence>
<comment type="subcellular location">
    <subcellularLocation>
        <location evidence="1">Cytoplasm</location>
    </subcellularLocation>
</comment>
<dbReference type="InterPro" id="IPR011989">
    <property type="entry name" value="ARM-like"/>
</dbReference>
<dbReference type="Proteomes" id="UP000797356">
    <property type="component" value="Chromosome 6"/>
</dbReference>
<dbReference type="Gene3D" id="3.10.20.870">
    <property type="entry name" value="PFU (PLAA family ubiquitin binding), C-terminal domain"/>
    <property type="match status" value="1"/>
</dbReference>
<dbReference type="GO" id="GO:0043161">
    <property type="term" value="P:proteasome-mediated ubiquitin-dependent protein catabolic process"/>
    <property type="evidence" value="ECO:0007669"/>
    <property type="project" value="TreeGrafter"/>
</dbReference>
<evidence type="ECO:0000256" key="2">
    <source>
        <dbReference type="ARBA" id="ARBA00022490"/>
    </source>
</evidence>
<protein>
    <submittedName>
        <fullName evidence="6">Phospholipase A-2-activating protein-like</fullName>
    </submittedName>
</protein>
<dbReference type="InterPro" id="IPR013535">
    <property type="entry name" value="PUL_dom"/>
</dbReference>
<dbReference type="OrthoDB" id="10265988at2759"/>
<accession>A0A8K0ID85</accession>
<proteinExistence type="predicted"/>
<dbReference type="GO" id="GO:0010992">
    <property type="term" value="P:ubiquitin recycling"/>
    <property type="evidence" value="ECO:0007669"/>
    <property type="project" value="TreeGrafter"/>
</dbReference>
<gene>
    <name evidence="6" type="ORF">COCNU_06G019770</name>
</gene>
<dbReference type="PROSITE" id="PS51396">
    <property type="entry name" value="PUL"/>
    <property type="match status" value="1"/>
</dbReference>
<evidence type="ECO:0000313" key="6">
    <source>
        <dbReference type="EMBL" id="KAG1348148.1"/>
    </source>
</evidence>
<keyword evidence="3" id="KW-0853">WD repeat</keyword>
<evidence type="ECO:0000256" key="4">
    <source>
        <dbReference type="ARBA" id="ARBA00022737"/>
    </source>
</evidence>
<organism evidence="6 7">
    <name type="scientific">Cocos nucifera</name>
    <name type="common">Coconut palm</name>
    <dbReference type="NCBI Taxonomy" id="13894"/>
    <lineage>
        <taxon>Eukaryota</taxon>
        <taxon>Viridiplantae</taxon>
        <taxon>Streptophyta</taxon>
        <taxon>Embryophyta</taxon>
        <taxon>Tracheophyta</taxon>
        <taxon>Spermatophyta</taxon>
        <taxon>Magnoliopsida</taxon>
        <taxon>Liliopsida</taxon>
        <taxon>Arecaceae</taxon>
        <taxon>Arecoideae</taxon>
        <taxon>Cocoseae</taxon>
        <taxon>Attaleinae</taxon>
        <taxon>Cocos</taxon>
    </lineage>
</organism>
<keyword evidence="2" id="KW-0963">Cytoplasm</keyword>
<dbReference type="GO" id="GO:0005634">
    <property type="term" value="C:nucleus"/>
    <property type="evidence" value="ECO:0007669"/>
    <property type="project" value="TreeGrafter"/>
</dbReference>
<dbReference type="Pfam" id="PF09070">
    <property type="entry name" value="PFU"/>
    <property type="match status" value="1"/>
</dbReference>
<dbReference type="GO" id="GO:0043130">
    <property type="term" value="F:ubiquitin binding"/>
    <property type="evidence" value="ECO:0007669"/>
    <property type="project" value="TreeGrafter"/>
</dbReference>
<dbReference type="Gene3D" id="1.25.10.10">
    <property type="entry name" value="Leucine-rich Repeat Variant"/>
    <property type="match status" value="2"/>
</dbReference>
<name>A0A8K0ID85_COCNU</name>
<evidence type="ECO:0000313" key="7">
    <source>
        <dbReference type="Proteomes" id="UP000797356"/>
    </source>
</evidence>
<dbReference type="InterPro" id="IPR015155">
    <property type="entry name" value="PFU"/>
</dbReference>
<reference evidence="6" key="1">
    <citation type="journal article" date="2017" name="Gigascience">
        <title>The genome draft of coconut (Cocos nucifera).</title>
        <authorList>
            <person name="Xiao Y."/>
            <person name="Xu P."/>
            <person name="Fan H."/>
            <person name="Baudouin L."/>
            <person name="Xia W."/>
            <person name="Bocs S."/>
            <person name="Xu J."/>
            <person name="Li Q."/>
            <person name="Guo A."/>
            <person name="Zhou L."/>
            <person name="Li J."/>
            <person name="Wu Y."/>
            <person name="Ma Z."/>
            <person name="Armero A."/>
            <person name="Issali A.E."/>
            <person name="Liu N."/>
            <person name="Peng M."/>
            <person name="Yang Y."/>
        </authorList>
    </citation>
    <scope>NUCLEOTIDE SEQUENCE</scope>
    <source>
        <tissue evidence="6">Spear leaf of Hainan Tall coconut</tissue>
    </source>
</reference>